<dbReference type="GO" id="GO:0016881">
    <property type="term" value="F:acid-amino acid ligase activity"/>
    <property type="evidence" value="ECO:0007669"/>
    <property type="project" value="InterPro"/>
</dbReference>
<dbReference type="Gene3D" id="3.90.190.20">
    <property type="entry name" value="Mur ligase, C-terminal domain"/>
    <property type="match status" value="1"/>
</dbReference>
<dbReference type="GO" id="GO:0005524">
    <property type="term" value="F:ATP binding"/>
    <property type="evidence" value="ECO:0007669"/>
    <property type="project" value="UniProtKB-KW"/>
</dbReference>
<dbReference type="PANTHER" id="PTHR43024">
    <property type="entry name" value="UDP-N-ACETYLMURAMOYL-TRIPEPTIDE--D-ALANYL-D-ALANINE LIGASE"/>
    <property type="match status" value="1"/>
</dbReference>
<dbReference type="InterPro" id="IPR051046">
    <property type="entry name" value="MurCDEF_CellWall_CoF430Synth"/>
</dbReference>
<organism evidence="4">
    <name type="scientific">uncultured bacterium</name>
    <name type="common">gcode 4</name>
    <dbReference type="NCBI Taxonomy" id="1234023"/>
    <lineage>
        <taxon>Bacteria</taxon>
        <taxon>environmental samples</taxon>
    </lineage>
</organism>
<accession>K1XH93</accession>
<dbReference type="EMBL" id="AMFJ01034323">
    <property type="protein sequence ID" value="EKD29645.1"/>
    <property type="molecule type" value="Genomic_DNA"/>
</dbReference>
<keyword evidence="3" id="KW-0067">ATP-binding</keyword>
<proteinExistence type="predicted"/>
<comment type="caution">
    <text evidence="4">The sequence shown here is derived from an EMBL/GenBank/DDBJ whole genome shotgun (WGS) entry which is preliminary data.</text>
</comment>
<keyword evidence="1 4" id="KW-0436">Ligase</keyword>
<gene>
    <name evidence="4" type="ORF">ACD_78C00323G0003</name>
</gene>
<evidence type="ECO:0000256" key="1">
    <source>
        <dbReference type="ARBA" id="ARBA00022598"/>
    </source>
</evidence>
<reference evidence="4" key="1">
    <citation type="journal article" date="2012" name="Science">
        <title>Fermentation, hydrogen, and sulfur metabolism in multiple uncultivated bacterial phyla.</title>
        <authorList>
            <person name="Wrighton K.C."/>
            <person name="Thomas B.C."/>
            <person name="Sharon I."/>
            <person name="Miller C.S."/>
            <person name="Castelle C.J."/>
            <person name="VerBerkmoes N.C."/>
            <person name="Wilkins M.J."/>
            <person name="Hettich R.L."/>
            <person name="Lipton M.S."/>
            <person name="Williams K.H."/>
            <person name="Long P.E."/>
            <person name="Banfield J.F."/>
        </authorList>
    </citation>
    <scope>NUCLEOTIDE SEQUENCE [LARGE SCALE GENOMIC DNA]</scope>
</reference>
<sequence>MDGSYNGGFNSISGGITYLKKLNKEYNKILFIGDMRELGEESKALHTEIAESIVAAGIQWVVLVGEEMKHYVYPILLEHLGADNVFAFLNSRLAGEKVRDIIMGIENEEKTVVFVKGSQNSIYLEEGIKEFLYDLRDVEKLCRQDSHWIGRKNHFFETVIAEI</sequence>
<keyword evidence="2" id="KW-0547">Nucleotide-binding</keyword>
<dbReference type="PANTHER" id="PTHR43024:SF1">
    <property type="entry name" value="UDP-N-ACETYLMURAMOYL-TRIPEPTIDE--D-ALANYL-D-ALANINE LIGASE"/>
    <property type="match status" value="1"/>
</dbReference>
<evidence type="ECO:0000313" key="4">
    <source>
        <dbReference type="EMBL" id="EKD29645.1"/>
    </source>
</evidence>
<evidence type="ECO:0000256" key="3">
    <source>
        <dbReference type="ARBA" id="ARBA00022840"/>
    </source>
</evidence>
<protein>
    <submittedName>
        <fullName evidence="4">UDP-N-acetylmuramoyl-tripeptide-D-alanyl-D-alanine ligase</fullName>
    </submittedName>
</protein>
<evidence type="ECO:0000256" key="2">
    <source>
        <dbReference type="ARBA" id="ARBA00022741"/>
    </source>
</evidence>
<name>K1XH93_9BACT</name>
<dbReference type="AlphaFoldDB" id="K1XH93"/>
<dbReference type="InterPro" id="IPR036615">
    <property type="entry name" value="Mur_ligase_C_dom_sf"/>
</dbReference>
<dbReference type="SUPFAM" id="SSF53244">
    <property type="entry name" value="MurD-like peptide ligases, peptide-binding domain"/>
    <property type="match status" value="1"/>
</dbReference>